<feature type="domain" description="Sushi" evidence="16">
    <location>
        <begin position="213"/>
        <end position="275"/>
    </location>
</feature>
<dbReference type="PRINTS" id="PR00343">
    <property type="entry name" value="SELECTIN"/>
</dbReference>
<keyword evidence="10" id="KW-0130">Cell adhesion</keyword>
<dbReference type="InParanoid" id="A0A6P3V905"/>
<reference evidence="18" key="1">
    <citation type="submission" date="2025-08" db="UniProtKB">
        <authorList>
            <consortium name="RefSeq"/>
        </authorList>
    </citation>
    <scope>IDENTIFICATION</scope>
</reference>
<dbReference type="GO" id="GO:0007155">
    <property type="term" value="P:cell adhesion"/>
    <property type="evidence" value="ECO:0007669"/>
    <property type="project" value="UniProtKB-KW"/>
</dbReference>
<name>A0A6P3V905_OCTDE</name>
<dbReference type="SUPFAM" id="SSF57535">
    <property type="entry name" value="Complement control module/SCR domain"/>
    <property type="match status" value="2"/>
</dbReference>
<dbReference type="CDD" id="cd00033">
    <property type="entry name" value="CCP"/>
    <property type="match status" value="2"/>
</dbReference>
<dbReference type="Pfam" id="PF00059">
    <property type="entry name" value="Lectin_C"/>
    <property type="match status" value="1"/>
</dbReference>
<feature type="disulfide bond" evidence="13">
    <location>
        <begin position="246"/>
        <end position="273"/>
    </location>
</feature>
<evidence type="ECO:0000256" key="14">
    <source>
        <dbReference type="SAM" id="SignalP"/>
    </source>
</evidence>
<keyword evidence="7 14" id="KW-0732">Signal</keyword>
<evidence type="ECO:0000256" key="4">
    <source>
        <dbReference type="ARBA" id="ARBA00022536"/>
    </source>
</evidence>
<dbReference type="InterPro" id="IPR035976">
    <property type="entry name" value="Sushi/SCR/CCP_sf"/>
</dbReference>
<dbReference type="PROSITE" id="PS50041">
    <property type="entry name" value="C_TYPE_LECTIN_2"/>
    <property type="match status" value="1"/>
</dbReference>
<dbReference type="InterPro" id="IPR016187">
    <property type="entry name" value="CTDL_fold"/>
</dbReference>
<dbReference type="Gene3D" id="2.10.70.10">
    <property type="entry name" value="Complement Module, domain 1"/>
    <property type="match status" value="2"/>
</dbReference>
<dbReference type="Gene3D" id="3.10.100.10">
    <property type="entry name" value="Mannose-Binding Protein A, subunit A"/>
    <property type="match status" value="1"/>
</dbReference>
<feature type="chain" id="PRO_5028430169" evidence="14">
    <location>
        <begin position="22"/>
        <end position="343"/>
    </location>
</feature>
<keyword evidence="4" id="KW-0245">EGF-like domain</keyword>
<sequence length="343" mass="39407">MNTPWFLSIPMFVLLIRDSRAWSYNASTERMTYEEAREYCQQKYTHLVTIQNKKQVEYLNSVKYLKYLILSYSKSYYWIGIRKINNMWVWDETQKPLTEEDMNWAPGEPNNKQNDEDCVEIYIQREKDTGMWNDEPCCKKKLAFATQAGVVECDALTAPTNGVIRSLQSPERFLWNTTCAFECKEGFELVGIVNVQCTSSGIWDNEKPICKAVTCDAIQWLQNGSVSYSHSSAGKFAFGSSCSFTCEEGFMLKGPAQIECAAQGQWTQPAPACEVKAFIPYSNIKTSFSALTEEPLVLVFRHLYVYAKLFFIDELFCCQYYLQKILIAFTIAYTCRGLVYPGN</sequence>
<proteinExistence type="predicted"/>
<evidence type="ECO:0000313" key="18">
    <source>
        <dbReference type="RefSeq" id="XP_012368755.2"/>
    </source>
</evidence>
<dbReference type="OrthoDB" id="406096at2759"/>
<dbReference type="PANTHER" id="PTHR19325:SF493">
    <property type="entry name" value="E-SELECTIN"/>
    <property type="match status" value="1"/>
</dbReference>
<dbReference type="GO" id="GO:0046872">
    <property type="term" value="F:metal ion binding"/>
    <property type="evidence" value="ECO:0007669"/>
    <property type="project" value="UniProtKB-KW"/>
</dbReference>
<keyword evidence="17" id="KW-1185">Reference proteome</keyword>
<dbReference type="Proteomes" id="UP000515203">
    <property type="component" value="Unplaced"/>
</dbReference>
<dbReference type="InterPro" id="IPR002396">
    <property type="entry name" value="Selectin_superfamily"/>
</dbReference>
<keyword evidence="3" id="KW-0472">Membrane</keyword>
<evidence type="ECO:0000313" key="17">
    <source>
        <dbReference type="Proteomes" id="UP000515203"/>
    </source>
</evidence>
<dbReference type="SMART" id="SM00034">
    <property type="entry name" value="CLECT"/>
    <property type="match status" value="1"/>
</dbReference>
<protein>
    <submittedName>
        <fullName evidence="18">E-selectin-like</fullName>
    </submittedName>
</protein>
<evidence type="ECO:0000259" key="16">
    <source>
        <dbReference type="PROSITE" id="PS50923"/>
    </source>
</evidence>
<feature type="disulfide bond" evidence="13">
    <location>
        <begin position="183"/>
        <end position="210"/>
    </location>
</feature>
<dbReference type="GeneID" id="101567085"/>
<comment type="caution">
    <text evidence="13">Lacks conserved residue(s) required for the propagation of feature annotation.</text>
</comment>
<dbReference type="RefSeq" id="XP_012368755.2">
    <property type="nucleotide sequence ID" value="XM_012513301.2"/>
</dbReference>
<evidence type="ECO:0000256" key="3">
    <source>
        <dbReference type="ARBA" id="ARBA00022475"/>
    </source>
</evidence>
<dbReference type="GO" id="GO:0005886">
    <property type="term" value="C:plasma membrane"/>
    <property type="evidence" value="ECO:0007669"/>
    <property type="project" value="UniProtKB-SubCell"/>
</dbReference>
<organism evidence="17 18">
    <name type="scientific">Octodon degus</name>
    <name type="common">Degu</name>
    <name type="synonym">Sciurus degus</name>
    <dbReference type="NCBI Taxonomy" id="10160"/>
    <lineage>
        <taxon>Eukaryota</taxon>
        <taxon>Metazoa</taxon>
        <taxon>Chordata</taxon>
        <taxon>Craniata</taxon>
        <taxon>Vertebrata</taxon>
        <taxon>Euteleostomi</taxon>
        <taxon>Mammalia</taxon>
        <taxon>Eutheria</taxon>
        <taxon>Euarchontoglires</taxon>
        <taxon>Glires</taxon>
        <taxon>Rodentia</taxon>
        <taxon>Hystricomorpha</taxon>
        <taxon>Octodontidae</taxon>
        <taxon>Octodon</taxon>
    </lineage>
</organism>
<feature type="domain" description="Sushi" evidence="16">
    <location>
        <begin position="151"/>
        <end position="212"/>
    </location>
</feature>
<dbReference type="PROSITE" id="PS50923">
    <property type="entry name" value="SUSHI"/>
    <property type="match status" value="2"/>
</dbReference>
<keyword evidence="11 13" id="KW-1015">Disulfide bond</keyword>
<dbReference type="FunFam" id="2.10.70.10:FF:000001">
    <property type="entry name" value="Selectin P"/>
    <property type="match status" value="2"/>
</dbReference>
<evidence type="ECO:0000256" key="10">
    <source>
        <dbReference type="ARBA" id="ARBA00022889"/>
    </source>
</evidence>
<keyword evidence="12" id="KW-0325">Glycoprotein</keyword>
<dbReference type="Pfam" id="PF00084">
    <property type="entry name" value="Sushi"/>
    <property type="match status" value="2"/>
</dbReference>
<evidence type="ECO:0000256" key="7">
    <source>
        <dbReference type="ARBA" id="ARBA00022729"/>
    </source>
</evidence>
<keyword evidence="5 13" id="KW-0768">Sushi</keyword>
<accession>A0A6P3V905</accession>
<dbReference type="PANTHER" id="PTHR19325">
    <property type="entry name" value="COMPLEMENT COMPONENT-RELATED SUSHI DOMAIN-CONTAINING"/>
    <property type="match status" value="1"/>
</dbReference>
<evidence type="ECO:0000256" key="2">
    <source>
        <dbReference type="ARBA" id="ARBA00004479"/>
    </source>
</evidence>
<gene>
    <name evidence="18" type="primary">LOC101567085</name>
</gene>
<comment type="subcellular location">
    <subcellularLocation>
        <location evidence="1">Cell membrane</location>
    </subcellularLocation>
    <subcellularLocation>
        <location evidence="2">Membrane</location>
        <topology evidence="2">Single-pass type I membrane protein</topology>
    </subcellularLocation>
</comment>
<evidence type="ECO:0000256" key="8">
    <source>
        <dbReference type="ARBA" id="ARBA00022737"/>
    </source>
</evidence>
<evidence type="ECO:0000256" key="9">
    <source>
        <dbReference type="ARBA" id="ARBA00022837"/>
    </source>
</evidence>
<evidence type="ECO:0000259" key="15">
    <source>
        <dbReference type="PROSITE" id="PS50041"/>
    </source>
</evidence>
<evidence type="ECO:0000256" key="12">
    <source>
        <dbReference type="ARBA" id="ARBA00023180"/>
    </source>
</evidence>
<feature type="domain" description="C-type lectin" evidence="15">
    <location>
        <begin position="19"/>
        <end position="137"/>
    </location>
</feature>
<evidence type="ECO:0000256" key="6">
    <source>
        <dbReference type="ARBA" id="ARBA00022723"/>
    </source>
</evidence>
<dbReference type="SMART" id="SM00032">
    <property type="entry name" value="CCP"/>
    <property type="match status" value="2"/>
</dbReference>
<evidence type="ECO:0000256" key="13">
    <source>
        <dbReference type="PROSITE-ProRule" id="PRU00302"/>
    </source>
</evidence>
<keyword evidence="3" id="KW-1003">Cell membrane</keyword>
<dbReference type="InterPro" id="IPR050350">
    <property type="entry name" value="Compl-Cell_Adhes-Reg"/>
</dbReference>
<keyword evidence="9" id="KW-0106">Calcium</keyword>
<keyword evidence="8" id="KW-0677">Repeat</keyword>
<feature type="signal peptide" evidence="14">
    <location>
        <begin position="1"/>
        <end position="21"/>
    </location>
</feature>
<evidence type="ECO:0000256" key="1">
    <source>
        <dbReference type="ARBA" id="ARBA00004236"/>
    </source>
</evidence>
<dbReference type="InterPro" id="IPR001304">
    <property type="entry name" value="C-type_lectin-like"/>
</dbReference>
<dbReference type="InterPro" id="IPR000436">
    <property type="entry name" value="Sushi_SCR_CCP_dom"/>
</dbReference>
<evidence type="ECO:0000256" key="11">
    <source>
        <dbReference type="ARBA" id="ARBA00023157"/>
    </source>
</evidence>
<keyword evidence="6" id="KW-0479">Metal-binding</keyword>
<dbReference type="AlphaFoldDB" id="A0A6P3V905"/>
<dbReference type="SUPFAM" id="SSF56436">
    <property type="entry name" value="C-type lectin-like"/>
    <property type="match status" value="1"/>
</dbReference>
<dbReference type="InterPro" id="IPR016186">
    <property type="entry name" value="C-type_lectin-like/link_sf"/>
</dbReference>
<evidence type="ECO:0000256" key="5">
    <source>
        <dbReference type="ARBA" id="ARBA00022659"/>
    </source>
</evidence>